<dbReference type="InterPro" id="IPR010259">
    <property type="entry name" value="S8pro/Inhibitor_I9"/>
</dbReference>
<dbReference type="PANTHER" id="PTHR43806">
    <property type="entry name" value="PEPTIDASE S8"/>
    <property type="match status" value="1"/>
</dbReference>
<dbReference type="CDD" id="cd04077">
    <property type="entry name" value="Peptidases_S8_PCSK9_ProteinaseK_like"/>
    <property type="match status" value="1"/>
</dbReference>
<dbReference type="GO" id="GO:0005615">
    <property type="term" value="C:extracellular space"/>
    <property type="evidence" value="ECO:0007669"/>
    <property type="project" value="TreeGrafter"/>
</dbReference>
<dbReference type="GO" id="GO:0006508">
    <property type="term" value="P:proteolysis"/>
    <property type="evidence" value="ECO:0007669"/>
    <property type="project" value="UniProtKB-KW"/>
</dbReference>
<feature type="active site" description="Charge relay system" evidence="5">
    <location>
        <position position="327"/>
    </location>
</feature>
<dbReference type="InterPro" id="IPR023827">
    <property type="entry name" value="Peptidase_S8_Asp-AS"/>
</dbReference>
<evidence type="ECO:0000259" key="9">
    <source>
        <dbReference type="Pfam" id="PF05922"/>
    </source>
</evidence>
<dbReference type="SUPFAM" id="SSF52743">
    <property type="entry name" value="Subtilisin-like"/>
    <property type="match status" value="1"/>
</dbReference>
<evidence type="ECO:0000256" key="5">
    <source>
        <dbReference type="PROSITE-ProRule" id="PRU01240"/>
    </source>
</evidence>
<dbReference type="PROSITE" id="PS00136">
    <property type="entry name" value="SUBTILASE_ASP"/>
    <property type="match status" value="1"/>
</dbReference>
<dbReference type="InterPro" id="IPR015500">
    <property type="entry name" value="Peptidase_S8_subtilisin-rel"/>
</dbReference>
<keyword evidence="4 5" id="KW-0720">Serine protease</keyword>
<organism evidence="10 11">
    <name type="scientific">Conidiobolus coronatus (strain ATCC 28846 / CBS 209.66 / NRRL 28638)</name>
    <name type="common">Delacroixia coronata</name>
    <dbReference type="NCBI Taxonomy" id="796925"/>
    <lineage>
        <taxon>Eukaryota</taxon>
        <taxon>Fungi</taxon>
        <taxon>Fungi incertae sedis</taxon>
        <taxon>Zoopagomycota</taxon>
        <taxon>Entomophthoromycotina</taxon>
        <taxon>Entomophthoromycetes</taxon>
        <taxon>Entomophthorales</taxon>
        <taxon>Ancylistaceae</taxon>
        <taxon>Conidiobolus</taxon>
    </lineage>
</organism>
<feature type="domain" description="Peptidase S8/S53" evidence="8">
    <location>
        <begin position="132"/>
        <end position="359"/>
    </location>
</feature>
<dbReference type="Gene3D" id="3.30.70.80">
    <property type="entry name" value="Peptidase S8 propeptide/proteinase inhibitor I9"/>
    <property type="match status" value="1"/>
</dbReference>
<dbReference type="InterPro" id="IPR037045">
    <property type="entry name" value="S8pro/Inhibitor_I9_sf"/>
</dbReference>
<dbReference type="InterPro" id="IPR034193">
    <property type="entry name" value="PCSK9_ProteinaseK-like"/>
</dbReference>
<dbReference type="InterPro" id="IPR036852">
    <property type="entry name" value="Peptidase_S8/S53_dom_sf"/>
</dbReference>
<evidence type="ECO:0000313" key="10">
    <source>
        <dbReference type="EMBL" id="KXN70757.1"/>
    </source>
</evidence>
<evidence type="ECO:0000259" key="8">
    <source>
        <dbReference type="Pfam" id="PF00082"/>
    </source>
</evidence>
<dbReference type="EMBL" id="KQ964493">
    <property type="protein sequence ID" value="KXN70757.1"/>
    <property type="molecule type" value="Genomic_DNA"/>
</dbReference>
<dbReference type="InterPro" id="IPR050131">
    <property type="entry name" value="Peptidase_S8_subtilisin-like"/>
</dbReference>
<evidence type="ECO:0000313" key="11">
    <source>
        <dbReference type="Proteomes" id="UP000070444"/>
    </source>
</evidence>
<dbReference type="PRINTS" id="PR00723">
    <property type="entry name" value="SUBTILISIN"/>
</dbReference>
<dbReference type="PROSITE" id="PS51892">
    <property type="entry name" value="SUBTILASE"/>
    <property type="match status" value="1"/>
</dbReference>
<dbReference type="STRING" id="796925.A0A137P6W6"/>
<dbReference type="PROSITE" id="PS00138">
    <property type="entry name" value="SUBTILASE_SER"/>
    <property type="match status" value="1"/>
</dbReference>
<dbReference type="InterPro" id="IPR023828">
    <property type="entry name" value="Peptidase_S8_Ser-AS"/>
</dbReference>
<proteinExistence type="inferred from homology"/>
<name>A0A137P6W6_CONC2</name>
<dbReference type="Pfam" id="PF00082">
    <property type="entry name" value="Peptidase_S8"/>
    <property type="match status" value="1"/>
</dbReference>
<evidence type="ECO:0000256" key="4">
    <source>
        <dbReference type="ARBA" id="ARBA00022825"/>
    </source>
</evidence>
<keyword evidence="7" id="KW-0732">Signal</keyword>
<dbReference type="GO" id="GO:0004252">
    <property type="term" value="F:serine-type endopeptidase activity"/>
    <property type="evidence" value="ECO:0007669"/>
    <property type="project" value="UniProtKB-UniRule"/>
</dbReference>
<dbReference type="FunFam" id="3.40.50.200:FF:000007">
    <property type="entry name" value="Subtilisin-like serine protease"/>
    <property type="match status" value="1"/>
</dbReference>
<evidence type="ECO:0000256" key="6">
    <source>
        <dbReference type="RuleBase" id="RU003355"/>
    </source>
</evidence>
<dbReference type="PROSITE" id="PS00137">
    <property type="entry name" value="SUBTILASE_HIS"/>
    <property type="match status" value="1"/>
</dbReference>
<evidence type="ECO:0000256" key="2">
    <source>
        <dbReference type="ARBA" id="ARBA00022670"/>
    </source>
</evidence>
<dbReference type="OMA" id="WSANDIR"/>
<protein>
    <submittedName>
        <fullName evidence="10">Putative subtilisin-like protease</fullName>
    </submittedName>
</protein>
<feature type="domain" description="Inhibitor I9" evidence="9">
    <location>
        <begin position="26"/>
        <end position="97"/>
    </location>
</feature>
<reference evidence="10 11" key="1">
    <citation type="journal article" date="2015" name="Genome Biol. Evol.">
        <title>Phylogenomic analyses indicate that early fungi evolved digesting cell walls of algal ancestors of land plants.</title>
        <authorList>
            <person name="Chang Y."/>
            <person name="Wang S."/>
            <person name="Sekimoto S."/>
            <person name="Aerts A.L."/>
            <person name="Choi C."/>
            <person name="Clum A."/>
            <person name="LaButti K.M."/>
            <person name="Lindquist E.A."/>
            <person name="Yee Ngan C."/>
            <person name="Ohm R.A."/>
            <person name="Salamov A.A."/>
            <person name="Grigoriev I.V."/>
            <person name="Spatafora J.W."/>
            <person name="Berbee M.L."/>
        </authorList>
    </citation>
    <scope>NUCLEOTIDE SEQUENCE [LARGE SCALE GENOMIC DNA]</scope>
    <source>
        <strain evidence="10 11">NRRL 28638</strain>
    </source>
</reference>
<sequence length="382" mass="40188">MKFELVLQLAALTLGYQSAESAENRYLIRFNRNARSTFESLVSAVRDQFVTRGGLSRINHEYDAVYYGVAATLDATTKNRIQSLPHVLSIVPDYTIQAEAVQNKTTWGLGRISSKGALHGFYGTYYYNPTAGEGVNVYVLDSGIRTTHVDFGGRAEIGITFAKNVTDTDKFGHGTHCAGTIAGTKYGVAKQAKVISVKILNDQGSGFGSDRIAGLNWVVKNANGAKGNVVSLSVGSVFDEGTNQVVDEVVSKGIPVVVSAGNNNEDACNRSPASAKSAIAVGATDLSDYKAGFSNWGKCVTIFAPGDDIDSAGVASDKAVAMKSGTSFATPHVAGIIATFLSEGSTPSEARQKLISIADANPIQGYLPAGSPNLIAQNGYAH</sequence>
<feature type="signal peptide" evidence="7">
    <location>
        <begin position="1"/>
        <end position="21"/>
    </location>
</feature>
<dbReference type="Gene3D" id="3.40.50.200">
    <property type="entry name" value="Peptidase S8/S53 domain"/>
    <property type="match status" value="1"/>
</dbReference>
<dbReference type="Pfam" id="PF05922">
    <property type="entry name" value="Inhibitor_I9"/>
    <property type="match status" value="1"/>
</dbReference>
<keyword evidence="11" id="KW-1185">Reference proteome</keyword>
<feature type="active site" description="Charge relay system" evidence="5">
    <location>
        <position position="173"/>
    </location>
</feature>
<dbReference type="Proteomes" id="UP000070444">
    <property type="component" value="Unassembled WGS sequence"/>
</dbReference>
<dbReference type="AlphaFoldDB" id="A0A137P6W6"/>
<evidence type="ECO:0000256" key="3">
    <source>
        <dbReference type="ARBA" id="ARBA00022801"/>
    </source>
</evidence>
<evidence type="ECO:0000256" key="7">
    <source>
        <dbReference type="SAM" id="SignalP"/>
    </source>
</evidence>
<dbReference type="OrthoDB" id="19448at2759"/>
<dbReference type="InterPro" id="IPR000209">
    <property type="entry name" value="Peptidase_S8/S53_dom"/>
</dbReference>
<dbReference type="InterPro" id="IPR022398">
    <property type="entry name" value="Peptidase_S8_His-AS"/>
</dbReference>
<gene>
    <name evidence="10" type="ORF">CONCODRAFT_39035</name>
</gene>
<keyword evidence="2 5" id="KW-0645">Protease</keyword>
<accession>A0A137P6W6</accession>
<keyword evidence="3 5" id="KW-0378">Hydrolase</keyword>
<comment type="similarity">
    <text evidence="1 5 6">Belongs to the peptidase S8 family.</text>
</comment>
<feature type="active site" description="Charge relay system" evidence="5">
    <location>
        <position position="141"/>
    </location>
</feature>
<evidence type="ECO:0000256" key="1">
    <source>
        <dbReference type="ARBA" id="ARBA00011073"/>
    </source>
</evidence>
<dbReference type="PANTHER" id="PTHR43806:SF11">
    <property type="entry name" value="CEREVISIN-RELATED"/>
    <property type="match status" value="1"/>
</dbReference>
<feature type="chain" id="PRO_5007294546" evidence="7">
    <location>
        <begin position="22"/>
        <end position="382"/>
    </location>
</feature>